<protein>
    <submittedName>
        <fullName evidence="3 4">Uncharacterized protein</fullName>
    </submittedName>
</protein>
<dbReference type="WBParaSite" id="SSTP_0000850900.1">
    <property type="protein sequence ID" value="SSTP_0000850900.1"/>
    <property type="gene ID" value="SSTP_0000850900"/>
</dbReference>
<feature type="compositionally biased region" description="Basic and acidic residues" evidence="1">
    <location>
        <begin position="443"/>
        <end position="453"/>
    </location>
</feature>
<dbReference type="STRING" id="6248.A0A0K0EG99"/>
<keyword evidence="2" id="KW-1185">Reference proteome</keyword>
<organism evidence="3">
    <name type="scientific">Strongyloides stercoralis</name>
    <name type="common">Threadworm</name>
    <dbReference type="NCBI Taxonomy" id="6248"/>
    <lineage>
        <taxon>Eukaryota</taxon>
        <taxon>Metazoa</taxon>
        <taxon>Ecdysozoa</taxon>
        <taxon>Nematoda</taxon>
        <taxon>Chromadorea</taxon>
        <taxon>Rhabditida</taxon>
        <taxon>Tylenchina</taxon>
        <taxon>Panagrolaimomorpha</taxon>
        <taxon>Strongyloidoidea</taxon>
        <taxon>Strongyloididae</taxon>
        <taxon>Strongyloides</taxon>
    </lineage>
</organism>
<reference evidence="3" key="1">
    <citation type="submission" date="2015-08" db="UniProtKB">
        <authorList>
            <consortium name="WormBaseParasite"/>
        </authorList>
    </citation>
    <scope>IDENTIFICATION</scope>
</reference>
<feature type="region of interest" description="Disordered" evidence="1">
    <location>
        <begin position="427"/>
        <end position="465"/>
    </location>
</feature>
<sequence length="564" mass="65160">MLIITDSENILERLRISLNINDGESLNNSKKFVANAAIINFKKNQFTLRSSKIGYFILMGKDFSEDFKQLIVKCIHQVIVQGGKIKILIAKTEVHPDDNVILQNLINKTKESWYSFWSLQLEKTLNLSESISRTERKGKIEKWLYLPNIDVALLSFDDPNLHKNICSFFNIFSIDSINQIYTEFSKDNDISSDNLFNEKKIEISNFNGTGQELPSKAPALNWTPFPRYSEVQISLKYKILKGCLTEDMFRFIISLAGKSFNWEYKYEWINGILLREDVIKVTIIRNDIDDDKFLFLEIAGRVDKDELDEDYLVPMKAIWPHLARVIKSTFSYFEKNDTIPYIMNLLLIGDIFFENDDINFKIEARSIDIVQSFTSIERLGKVAFRAHDRTWLLNLSQVFPDIHPICDTDLWKTRLMVFSNDNEKKDNKLKNELNNQNLITQQKEIKPSDESKSNSHNSALLNVTSHKNRGRKVSFGGISSFPAINTGNKVSLTKNDTQDKDDVITNDVTIDNNKNISLNSEGNKNDEKSEPKLDGYKNNNYIHNFVDNILSNAMENAMNKKNDY</sequence>
<proteinExistence type="predicted"/>
<evidence type="ECO:0000313" key="3">
    <source>
        <dbReference type="WBParaSite" id="SSTP_0000850900.1"/>
    </source>
</evidence>
<name>A0A0K0EG99_STRER</name>
<feature type="region of interest" description="Disordered" evidence="1">
    <location>
        <begin position="513"/>
        <end position="535"/>
    </location>
</feature>
<dbReference type="Proteomes" id="UP000035681">
    <property type="component" value="Unplaced"/>
</dbReference>
<feature type="compositionally biased region" description="Basic and acidic residues" evidence="1">
    <location>
        <begin position="523"/>
        <end position="535"/>
    </location>
</feature>
<dbReference type="AlphaFoldDB" id="A0A0K0EG99"/>
<evidence type="ECO:0000256" key="1">
    <source>
        <dbReference type="SAM" id="MobiDB-lite"/>
    </source>
</evidence>
<dbReference type="WBParaSite" id="TCONS_00015020.p1">
    <property type="protein sequence ID" value="TCONS_00015020.p1"/>
    <property type="gene ID" value="XLOC_010232"/>
</dbReference>
<accession>A0A0K0EG99</accession>
<evidence type="ECO:0000313" key="2">
    <source>
        <dbReference type="Proteomes" id="UP000035681"/>
    </source>
</evidence>
<evidence type="ECO:0000313" key="4">
    <source>
        <dbReference type="WBParaSite" id="TCONS_00015020.p1"/>
    </source>
</evidence>
<feature type="compositionally biased region" description="Polar residues" evidence="1">
    <location>
        <begin position="513"/>
        <end position="522"/>
    </location>
</feature>
<feature type="compositionally biased region" description="Polar residues" evidence="1">
    <location>
        <begin position="454"/>
        <end position="465"/>
    </location>
</feature>